<feature type="non-terminal residue" evidence="2">
    <location>
        <position position="329"/>
    </location>
</feature>
<dbReference type="Pfam" id="PF01208">
    <property type="entry name" value="URO-D"/>
    <property type="match status" value="1"/>
</dbReference>
<feature type="domain" description="Uroporphyrinogen decarboxylase (URO-D)" evidence="1">
    <location>
        <begin position="208"/>
        <end position="319"/>
    </location>
</feature>
<dbReference type="Gene3D" id="3.20.20.210">
    <property type="match status" value="1"/>
</dbReference>
<proteinExistence type="predicted"/>
<dbReference type="SUPFAM" id="SSF51726">
    <property type="entry name" value="UROD/MetE-like"/>
    <property type="match status" value="1"/>
</dbReference>
<dbReference type="EMBL" id="BARS01003931">
    <property type="protein sequence ID" value="GAF70332.1"/>
    <property type="molecule type" value="Genomic_DNA"/>
</dbReference>
<evidence type="ECO:0000313" key="2">
    <source>
        <dbReference type="EMBL" id="GAF70332.1"/>
    </source>
</evidence>
<gene>
    <name evidence="2" type="ORF">S01H1_07639</name>
</gene>
<sequence length="329" mass="37117">MNSRERVLKAVNFEKPDRVPMDVGGMRASGINAVVYDKLKKRAGIQTPTKIHDNMQILAEVELEVLDHLHADIVPLDVSDADWVGMKAEEGIARKLFCGQEVYFAPNTNIRENEDGSWDLLDNNNEAYAHMPKNGLYFDFVTPAMTGAKLKPDSFKPMDTVPDEKLEMMARRGKYLYENTDKAILGWGANITLIGLSALLGPNITQGMLNEWLCLLMAEKKTAHEMMDKYVDATINCIKLFHEAVGDYCFAWGVGADDAGTQRSEFISPDLFREMIKPHYKKLCDWVHSNTNWKTFLHSCGSIYKHIPEWIDAGIDIINPVQISAANME</sequence>
<dbReference type="PANTHER" id="PTHR47099:SF1">
    <property type="entry name" value="METHYLCOBAMIDE:COM METHYLTRANSFERASE MTBA"/>
    <property type="match status" value="1"/>
</dbReference>
<organism evidence="2">
    <name type="scientific">marine sediment metagenome</name>
    <dbReference type="NCBI Taxonomy" id="412755"/>
    <lineage>
        <taxon>unclassified sequences</taxon>
        <taxon>metagenomes</taxon>
        <taxon>ecological metagenomes</taxon>
    </lineage>
</organism>
<comment type="caution">
    <text evidence="2">The sequence shown here is derived from an EMBL/GenBank/DDBJ whole genome shotgun (WGS) entry which is preliminary data.</text>
</comment>
<evidence type="ECO:0000259" key="1">
    <source>
        <dbReference type="Pfam" id="PF01208"/>
    </source>
</evidence>
<reference evidence="2" key="1">
    <citation type="journal article" date="2014" name="Front. Microbiol.">
        <title>High frequency of phylogenetically diverse reductive dehalogenase-homologous genes in deep subseafloor sedimentary metagenomes.</title>
        <authorList>
            <person name="Kawai M."/>
            <person name="Futagami T."/>
            <person name="Toyoda A."/>
            <person name="Takaki Y."/>
            <person name="Nishi S."/>
            <person name="Hori S."/>
            <person name="Arai W."/>
            <person name="Tsubouchi T."/>
            <person name="Morono Y."/>
            <person name="Uchiyama I."/>
            <person name="Ito T."/>
            <person name="Fujiyama A."/>
            <person name="Inagaki F."/>
            <person name="Takami H."/>
        </authorList>
    </citation>
    <scope>NUCLEOTIDE SEQUENCE</scope>
    <source>
        <strain evidence="2">Expedition CK06-06</strain>
    </source>
</reference>
<name>X0S311_9ZZZZ</name>
<dbReference type="GO" id="GO:0004853">
    <property type="term" value="F:uroporphyrinogen decarboxylase activity"/>
    <property type="evidence" value="ECO:0007669"/>
    <property type="project" value="InterPro"/>
</dbReference>
<dbReference type="InterPro" id="IPR052024">
    <property type="entry name" value="Methanogen_methyltrans"/>
</dbReference>
<dbReference type="InterPro" id="IPR038071">
    <property type="entry name" value="UROD/MetE-like_sf"/>
</dbReference>
<dbReference type="PANTHER" id="PTHR47099">
    <property type="entry name" value="METHYLCOBAMIDE:COM METHYLTRANSFERASE MTBA"/>
    <property type="match status" value="1"/>
</dbReference>
<dbReference type="AlphaFoldDB" id="X0S311"/>
<dbReference type="InterPro" id="IPR000257">
    <property type="entry name" value="Uroporphyrinogen_deCOase"/>
</dbReference>
<accession>X0S311</accession>
<protein>
    <recommendedName>
        <fullName evidence="1">Uroporphyrinogen decarboxylase (URO-D) domain-containing protein</fullName>
    </recommendedName>
</protein>
<dbReference type="GO" id="GO:0006779">
    <property type="term" value="P:porphyrin-containing compound biosynthetic process"/>
    <property type="evidence" value="ECO:0007669"/>
    <property type="project" value="InterPro"/>
</dbReference>